<name>A0ABQ7U9A1_SOLTU</name>
<dbReference type="Gene3D" id="1.20.1280.50">
    <property type="match status" value="1"/>
</dbReference>
<dbReference type="InterPro" id="IPR050796">
    <property type="entry name" value="SCF_F-box_component"/>
</dbReference>
<proteinExistence type="predicted"/>
<dbReference type="SMART" id="SM00256">
    <property type="entry name" value="FBOX"/>
    <property type="match status" value="1"/>
</dbReference>
<feature type="domain" description="F-box" evidence="1">
    <location>
        <begin position="1"/>
        <end position="41"/>
    </location>
</feature>
<protein>
    <recommendedName>
        <fullName evidence="1">F-box domain-containing protein</fullName>
    </recommendedName>
</protein>
<evidence type="ECO:0000259" key="1">
    <source>
        <dbReference type="PROSITE" id="PS50181"/>
    </source>
</evidence>
<dbReference type="PROSITE" id="PS50181">
    <property type="entry name" value="FBOX"/>
    <property type="match status" value="1"/>
</dbReference>
<evidence type="ECO:0000313" key="2">
    <source>
        <dbReference type="EMBL" id="KAH0742921.1"/>
    </source>
</evidence>
<dbReference type="PANTHER" id="PTHR31672:SF13">
    <property type="entry name" value="F-BOX PROTEIN CPR30-LIKE"/>
    <property type="match status" value="1"/>
</dbReference>
<dbReference type="Pfam" id="PF00646">
    <property type="entry name" value="F-box"/>
    <property type="match status" value="1"/>
</dbReference>
<accession>A0ABQ7U9A1</accession>
<reference evidence="2 3" key="1">
    <citation type="journal article" date="2021" name="bioRxiv">
        <title>Chromosome-scale and haplotype-resolved genome assembly of a tetraploid potato cultivar.</title>
        <authorList>
            <person name="Sun H."/>
            <person name="Jiao W.-B."/>
            <person name="Krause K."/>
            <person name="Campoy J.A."/>
            <person name="Goel M."/>
            <person name="Folz-Donahue K."/>
            <person name="Kukat C."/>
            <person name="Huettel B."/>
            <person name="Schneeberger K."/>
        </authorList>
    </citation>
    <scope>NUCLEOTIDE SEQUENCE [LARGE SCALE GENOMIC DNA]</scope>
    <source>
        <strain evidence="2">SolTubOtavaFocal</strain>
        <tissue evidence="2">Leaves</tissue>
    </source>
</reference>
<dbReference type="InterPro" id="IPR036047">
    <property type="entry name" value="F-box-like_dom_sf"/>
</dbReference>
<dbReference type="InterPro" id="IPR001810">
    <property type="entry name" value="F-box_dom"/>
</dbReference>
<dbReference type="PANTHER" id="PTHR31672">
    <property type="entry name" value="BNACNNG10540D PROTEIN"/>
    <property type="match status" value="1"/>
</dbReference>
<comment type="caution">
    <text evidence="2">The sequence shown here is derived from an EMBL/GenBank/DDBJ whole genome shotgun (WGS) entry which is preliminary data.</text>
</comment>
<keyword evidence="3" id="KW-1185">Reference proteome</keyword>
<dbReference type="Proteomes" id="UP000826656">
    <property type="component" value="Unassembled WGS sequence"/>
</dbReference>
<sequence>MPNDITFNILLKLNVKSLLRFKCVCKSWCSLIEDPQFIKQHYDMSKKAVNRHKFFLTGGEWENKDDYFFSVDTPLQHDSAASLIESPIPGINHLSSGIKKYSKLNP</sequence>
<organism evidence="2 3">
    <name type="scientific">Solanum tuberosum</name>
    <name type="common">Potato</name>
    <dbReference type="NCBI Taxonomy" id="4113"/>
    <lineage>
        <taxon>Eukaryota</taxon>
        <taxon>Viridiplantae</taxon>
        <taxon>Streptophyta</taxon>
        <taxon>Embryophyta</taxon>
        <taxon>Tracheophyta</taxon>
        <taxon>Spermatophyta</taxon>
        <taxon>Magnoliopsida</taxon>
        <taxon>eudicotyledons</taxon>
        <taxon>Gunneridae</taxon>
        <taxon>Pentapetalae</taxon>
        <taxon>asterids</taxon>
        <taxon>lamiids</taxon>
        <taxon>Solanales</taxon>
        <taxon>Solanaceae</taxon>
        <taxon>Solanoideae</taxon>
        <taxon>Solaneae</taxon>
        <taxon>Solanum</taxon>
    </lineage>
</organism>
<gene>
    <name evidence="2" type="ORF">KY290_030914</name>
</gene>
<dbReference type="CDD" id="cd22157">
    <property type="entry name" value="F-box_AtFBW1-like"/>
    <property type="match status" value="1"/>
</dbReference>
<dbReference type="EMBL" id="JAIVGD010000023">
    <property type="protein sequence ID" value="KAH0742921.1"/>
    <property type="molecule type" value="Genomic_DNA"/>
</dbReference>
<evidence type="ECO:0000313" key="3">
    <source>
        <dbReference type="Proteomes" id="UP000826656"/>
    </source>
</evidence>
<dbReference type="SUPFAM" id="SSF81383">
    <property type="entry name" value="F-box domain"/>
    <property type="match status" value="1"/>
</dbReference>